<evidence type="ECO:0000256" key="5">
    <source>
        <dbReference type="ARBA" id="ARBA00022692"/>
    </source>
</evidence>
<dbReference type="GO" id="GO:0022857">
    <property type="term" value="F:transmembrane transporter activity"/>
    <property type="evidence" value="ECO:0007669"/>
    <property type="project" value="TreeGrafter"/>
</dbReference>
<dbReference type="AlphaFoldDB" id="A0A840QQG2"/>
<evidence type="ECO:0000256" key="7">
    <source>
        <dbReference type="ARBA" id="ARBA00023136"/>
    </source>
</evidence>
<evidence type="ECO:0000256" key="1">
    <source>
        <dbReference type="ARBA" id="ARBA00004429"/>
    </source>
</evidence>
<evidence type="ECO:0000256" key="6">
    <source>
        <dbReference type="ARBA" id="ARBA00022989"/>
    </source>
</evidence>
<evidence type="ECO:0000259" key="10">
    <source>
        <dbReference type="Pfam" id="PF04290"/>
    </source>
</evidence>
<feature type="transmembrane region" description="Helical" evidence="9">
    <location>
        <begin position="130"/>
        <end position="149"/>
    </location>
</feature>
<evidence type="ECO:0000256" key="4">
    <source>
        <dbReference type="ARBA" id="ARBA00022519"/>
    </source>
</evidence>
<evidence type="ECO:0000256" key="9">
    <source>
        <dbReference type="SAM" id="Phobius"/>
    </source>
</evidence>
<keyword evidence="12" id="KW-1185">Reference proteome</keyword>
<evidence type="ECO:0000256" key="3">
    <source>
        <dbReference type="ARBA" id="ARBA00022475"/>
    </source>
</evidence>
<accession>A0A840QQG2</accession>
<evidence type="ECO:0000256" key="2">
    <source>
        <dbReference type="ARBA" id="ARBA00022448"/>
    </source>
</evidence>
<dbReference type="GO" id="GO:0015740">
    <property type="term" value="P:C4-dicarboxylate transport"/>
    <property type="evidence" value="ECO:0007669"/>
    <property type="project" value="TreeGrafter"/>
</dbReference>
<evidence type="ECO:0000313" key="12">
    <source>
        <dbReference type="Proteomes" id="UP000551878"/>
    </source>
</evidence>
<keyword evidence="2" id="KW-0813">Transport</keyword>
<feature type="transmembrane region" description="Helical" evidence="9">
    <location>
        <begin position="50"/>
        <end position="68"/>
    </location>
</feature>
<keyword evidence="5 9" id="KW-0812">Transmembrane</keyword>
<dbReference type="GO" id="GO:0005886">
    <property type="term" value="C:plasma membrane"/>
    <property type="evidence" value="ECO:0007669"/>
    <property type="project" value="UniProtKB-SubCell"/>
</dbReference>
<dbReference type="RefSeq" id="WP_184663998.1">
    <property type="nucleotide sequence ID" value="NZ_JACHHB010000006.1"/>
</dbReference>
<dbReference type="PANTHER" id="PTHR35011">
    <property type="entry name" value="2,3-DIKETO-L-GULONATE TRAP TRANSPORTER SMALL PERMEASE PROTEIN YIAM"/>
    <property type="match status" value="1"/>
</dbReference>
<dbReference type="Pfam" id="PF04290">
    <property type="entry name" value="DctQ"/>
    <property type="match status" value="1"/>
</dbReference>
<feature type="transmembrane region" description="Helical" evidence="9">
    <location>
        <begin position="17"/>
        <end position="35"/>
    </location>
</feature>
<comment type="caution">
    <text evidence="11">The sequence shown here is derived from an EMBL/GenBank/DDBJ whole genome shotgun (WGS) entry which is preliminary data.</text>
</comment>
<organism evidence="11 12">
    <name type="scientific">Texcoconibacillus texcoconensis</name>
    <dbReference type="NCBI Taxonomy" id="1095777"/>
    <lineage>
        <taxon>Bacteria</taxon>
        <taxon>Bacillati</taxon>
        <taxon>Bacillota</taxon>
        <taxon>Bacilli</taxon>
        <taxon>Bacillales</taxon>
        <taxon>Bacillaceae</taxon>
        <taxon>Texcoconibacillus</taxon>
    </lineage>
</organism>
<evidence type="ECO:0000313" key="11">
    <source>
        <dbReference type="EMBL" id="MBB5173563.1"/>
    </source>
</evidence>
<feature type="transmembrane region" description="Helical" evidence="9">
    <location>
        <begin position="89"/>
        <end position="110"/>
    </location>
</feature>
<name>A0A840QQG2_9BACI</name>
<keyword evidence="6 9" id="KW-1133">Transmembrane helix</keyword>
<proteinExistence type="inferred from homology"/>
<gene>
    <name evidence="11" type="ORF">HNQ41_001750</name>
</gene>
<evidence type="ECO:0000256" key="8">
    <source>
        <dbReference type="ARBA" id="ARBA00038436"/>
    </source>
</evidence>
<feature type="domain" description="Tripartite ATP-independent periplasmic transporters DctQ component" evidence="10">
    <location>
        <begin position="28"/>
        <end position="154"/>
    </location>
</feature>
<comment type="subcellular location">
    <subcellularLocation>
        <location evidence="1">Cell inner membrane</location>
        <topology evidence="1">Multi-pass membrane protein</topology>
    </subcellularLocation>
</comment>
<dbReference type="InterPro" id="IPR007387">
    <property type="entry name" value="TRAP_DctQ"/>
</dbReference>
<dbReference type="Proteomes" id="UP000551878">
    <property type="component" value="Unassembled WGS sequence"/>
</dbReference>
<dbReference type="PANTHER" id="PTHR35011:SF2">
    <property type="entry name" value="2,3-DIKETO-L-GULONATE TRAP TRANSPORTER SMALL PERMEASE PROTEIN YIAM"/>
    <property type="match status" value="1"/>
</dbReference>
<keyword evidence="7 9" id="KW-0472">Membrane</keyword>
<dbReference type="InterPro" id="IPR055348">
    <property type="entry name" value="DctQ"/>
</dbReference>
<comment type="similarity">
    <text evidence="8">Belongs to the TRAP transporter small permease family.</text>
</comment>
<protein>
    <submittedName>
        <fullName evidence="11">TRAP-type C4-dicarboxylate transport system permease small subunit</fullName>
    </submittedName>
</protein>
<reference evidence="11 12" key="1">
    <citation type="submission" date="2020-08" db="EMBL/GenBank/DDBJ databases">
        <title>Genomic Encyclopedia of Type Strains, Phase IV (KMG-IV): sequencing the most valuable type-strain genomes for metagenomic binning, comparative biology and taxonomic classification.</title>
        <authorList>
            <person name="Goeker M."/>
        </authorList>
    </citation>
    <scope>NUCLEOTIDE SEQUENCE [LARGE SCALE GENOMIC DNA]</scope>
    <source>
        <strain evidence="11 12">DSM 24696</strain>
    </source>
</reference>
<keyword evidence="4" id="KW-0997">Cell inner membrane</keyword>
<dbReference type="EMBL" id="JACHHB010000006">
    <property type="protein sequence ID" value="MBB5173563.1"/>
    <property type="molecule type" value="Genomic_DNA"/>
</dbReference>
<keyword evidence="3" id="KW-1003">Cell membrane</keyword>
<sequence>MSVLKKLDQWLHTLEKWILSWSILIISFIIIGNVLSRELTGSSWQGTFEISRLALIIVTFFGISYAARKGRHITMSALFDLAPKKVKKVLAISNPIITAIILFILAYYAYDYMMWVYDMGRTTSQLQFPFWIMVLFVPIGLALGGIQFLRNAWVNIVNEEVYLAEDKKDYENQET</sequence>